<dbReference type="PANTHER" id="PTHR43617:SF38">
    <property type="entry name" value="N-ACETYLTRANSFERASE DOMAIN-CONTAINING PROTEIN"/>
    <property type="match status" value="1"/>
</dbReference>
<dbReference type="EMBL" id="CP001941">
    <property type="protein sequence ID" value="ADD07990.1"/>
    <property type="molecule type" value="Genomic_DNA"/>
</dbReference>
<accession>D3TBQ5</accession>
<evidence type="ECO:0000313" key="3">
    <source>
        <dbReference type="Proteomes" id="UP000001400"/>
    </source>
</evidence>
<dbReference type="InterPro" id="IPR050276">
    <property type="entry name" value="MshD_Acetyltransferase"/>
</dbReference>
<dbReference type="AlphaFoldDB" id="D3TBQ5"/>
<name>D3TBQ5_ACIB4</name>
<dbReference type="HOGENOM" id="CLU_013985_36_0_2"/>
<dbReference type="PANTHER" id="PTHR43617">
    <property type="entry name" value="L-AMINO ACID N-ACETYLTRANSFERASE"/>
    <property type="match status" value="1"/>
</dbReference>
<dbReference type="InterPro" id="IPR000182">
    <property type="entry name" value="GNAT_dom"/>
</dbReference>
<gene>
    <name evidence="2" type="ordered locus">Aboo_0178</name>
</gene>
<dbReference type="CDD" id="cd04301">
    <property type="entry name" value="NAT_SF"/>
    <property type="match status" value="1"/>
</dbReference>
<dbReference type="GO" id="GO:0016747">
    <property type="term" value="F:acyltransferase activity, transferring groups other than amino-acyl groups"/>
    <property type="evidence" value="ECO:0007669"/>
    <property type="project" value="InterPro"/>
</dbReference>
<organism evidence="2 3">
    <name type="scientific">Aciduliprofundum boonei (strain DSM 19572 / T469)</name>
    <dbReference type="NCBI Taxonomy" id="439481"/>
    <lineage>
        <taxon>Archaea</taxon>
        <taxon>Methanobacteriati</taxon>
        <taxon>Thermoplasmatota</taxon>
        <taxon>DHVE2 group</taxon>
        <taxon>Candidatus Aciduliprofundum</taxon>
    </lineage>
</organism>
<dbReference type="Proteomes" id="UP000001400">
    <property type="component" value="Chromosome"/>
</dbReference>
<dbReference type="Pfam" id="PF00583">
    <property type="entry name" value="Acetyltransf_1"/>
    <property type="match status" value="1"/>
</dbReference>
<feature type="domain" description="N-acetyltransferase" evidence="1">
    <location>
        <begin position="6"/>
        <end position="154"/>
    </location>
</feature>
<dbReference type="PROSITE" id="PS51186">
    <property type="entry name" value="GNAT"/>
    <property type="match status" value="1"/>
</dbReference>
<dbReference type="Gene3D" id="3.40.630.30">
    <property type="match status" value="1"/>
</dbReference>
<keyword evidence="3" id="KW-1185">Reference proteome</keyword>
<sequence length="154" mass="18160">MGDGRMEIRKGKREDLQYLPSILMKAYKGLEEYGEEDINKARKYIEDLYEEDPECFFVAEENGEIAGFIFCNRFWYSKFEHSQVGAIHEIVVLPSHRHEGIGKMLIEKAMEKLKPSKIELWVGEKNENAIKFYENLGFKRKEKAGKWVRMIYIA</sequence>
<dbReference type="KEGG" id="abi:Aboo_0178"/>
<dbReference type="SUPFAM" id="SSF55729">
    <property type="entry name" value="Acyl-CoA N-acyltransferases (Nat)"/>
    <property type="match status" value="1"/>
</dbReference>
<protein>
    <submittedName>
        <fullName evidence="2">GCN5-related N-acetyltransferase</fullName>
    </submittedName>
</protein>
<evidence type="ECO:0000259" key="1">
    <source>
        <dbReference type="PROSITE" id="PS51186"/>
    </source>
</evidence>
<proteinExistence type="predicted"/>
<dbReference type="InterPro" id="IPR016181">
    <property type="entry name" value="Acyl_CoA_acyltransferase"/>
</dbReference>
<evidence type="ECO:0000313" key="2">
    <source>
        <dbReference type="EMBL" id="ADD07990.1"/>
    </source>
</evidence>
<reference evidence="2" key="1">
    <citation type="submission" date="2010-02" db="EMBL/GenBank/DDBJ databases">
        <title>Complete sequence of Aciduliprofundum boonei T469.</title>
        <authorList>
            <consortium name="US DOE Joint Genome Institute"/>
            <person name="Lucas S."/>
            <person name="Copeland A."/>
            <person name="Lapidus A."/>
            <person name="Cheng J.-F."/>
            <person name="Bruce D."/>
            <person name="Goodwin L."/>
            <person name="Pitluck S."/>
            <person name="Saunders E."/>
            <person name="Detter J.C."/>
            <person name="Han C."/>
            <person name="Tapia R."/>
            <person name="Land M."/>
            <person name="Hauser L."/>
            <person name="Kyrpides N."/>
            <person name="Mikhailova N."/>
            <person name="Flores G."/>
            <person name="Reysenbach A.-L."/>
            <person name="Woyke T."/>
        </authorList>
    </citation>
    <scope>NUCLEOTIDE SEQUENCE</scope>
    <source>
        <strain evidence="2">T469</strain>
    </source>
</reference>